<comment type="similarity">
    <text evidence="2">Belongs to the TUBGCP family.</text>
</comment>
<feature type="region of interest" description="Disordered" evidence="6">
    <location>
        <begin position="161"/>
        <end position="181"/>
    </location>
</feature>
<dbReference type="GO" id="GO:0031122">
    <property type="term" value="P:cytoplasmic microtubule organization"/>
    <property type="evidence" value="ECO:0007669"/>
    <property type="project" value="TreeGrafter"/>
</dbReference>
<keyword evidence="10" id="KW-1185">Reference proteome</keyword>
<comment type="subcellular location">
    <subcellularLocation>
        <location evidence="1">Cytoplasm</location>
        <location evidence="1">Cytoskeleton</location>
    </subcellularLocation>
</comment>
<dbReference type="GO" id="GO:0000278">
    <property type="term" value="P:mitotic cell cycle"/>
    <property type="evidence" value="ECO:0007669"/>
    <property type="project" value="TreeGrafter"/>
</dbReference>
<dbReference type="InterPro" id="IPR007259">
    <property type="entry name" value="GCP"/>
</dbReference>
<dbReference type="GO" id="GO:0043015">
    <property type="term" value="F:gamma-tubulin binding"/>
    <property type="evidence" value="ECO:0007669"/>
    <property type="project" value="InterPro"/>
</dbReference>
<evidence type="ECO:0000259" key="7">
    <source>
        <dbReference type="Pfam" id="PF04130"/>
    </source>
</evidence>
<dbReference type="GO" id="GO:0000922">
    <property type="term" value="C:spindle pole"/>
    <property type="evidence" value="ECO:0007669"/>
    <property type="project" value="InterPro"/>
</dbReference>
<evidence type="ECO:0000259" key="8">
    <source>
        <dbReference type="Pfam" id="PF17681"/>
    </source>
</evidence>
<protein>
    <submittedName>
        <fullName evidence="9">Gamma tubulin complex GCP3 subunit Alp6</fullName>
    </submittedName>
</protein>
<organism evidence="9 10">
    <name type="scientific">Schizosaccharomyces osmophilus</name>
    <dbReference type="NCBI Taxonomy" id="2545709"/>
    <lineage>
        <taxon>Eukaryota</taxon>
        <taxon>Fungi</taxon>
        <taxon>Dikarya</taxon>
        <taxon>Ascomycota</taxon>
        <taxon>Taphrinomycotina</taxon>
        <taxon>Schizosaccharomycetes</taxon>
        <taxon>Schizosaccharomycetales</taxon>
        <taxon>Schizosaccharomycetaceae</taxon>
        <taxon>Schizosaccharomyces</taxon>
    </lineage>
</organism>
<dbReference type="InterPro" id="IPR042241">
    <property type="entry name" value="GCP_C_sf"/>
</dbReference>
<name>A0AAE9WBH6_9SCHI</name>
<dbReference type="Pfam" id="PF04130">
    <property type="entry name" value="GCP_C_terminal"/>
    <property type="match status" value="1"/>
</dbReference>
<dbReference type="PANTHER" id="PTHR19302">
    <property type="entry name" value="GAMMA TUBULIN COMPLEX PROTEIN"/>
    <property type="match status" value="1"/>
</dbReference>
<evidence type="ECO:0000256" key="5">
    <source>
        <dbReference type="ARBA" id="ARBA00023212"/>
    </source>
</evidence>
<dbReference type="InterPro" id="IPR041470">
    <property type="entry name" value="GCP_N"/>
</dbReference>
<dbReference type="Gene3D" id="1.20.120.1900">
    <property type="entry name" value="Gamma-tubulin complex, C-terminal domain"/>
    <property type="match status" value="1"/>
</dbReference>
<proteinExistence type="inferred from homology"/>
<accession>A0AAE9WBH6</accession>
<evidence type="ECO:0000256" key="3">
    <source>
        <dbReference type="ARBA" id="ARBA00022490"/>
    </source>
</evidence>
<evidence type="ECO:0000256" key="4">
    <source>
        <dbReference type="ARBA" id="ARBA00022701"/>
    </source>
</evidence>
<feature type="domain" description="Gamma tubulin complex component C-terminal" evidence="7">
    <location>
        <begin position="499"/>
        <end position="814"/>
    </location>
</feature>
<evidence type="ECO:0000256" key="2">
    <source>
        <dbReference type="ARBA" id="ARBA00010337"/>
    </source>
</evidence>
<dbReference type="RefSeq" id="XP_056036435.1">
    <property type="nucleotide sequence ID" value="XM_056178968.1"/>
</dbReference>
<evidence type="ECO:0000313" key="9">
    <source>
        <dbReference type="EMBL" id="WBW72192.1"/>
    </source>
</evidence>
<dbReference type="GO" id="GO:0044732">
    <property type="term" value="C:mitotic spindle pole body"/>
    <property type="evidence" value="ECO:0007669"/>
    <property type="project" value="TreeGrafter"/>
</dbReference>
<dbReference type="EMBL" id="CP115611">
    <property type="protein sequence ID" value="WBW72192.1"/>
    <property type="molecule type" value="Genomic_DNA"/>
</dbReference>
<dbReference type="GO" id="GO:0007020">
    <property type="term" value="P:microtubule nucleation"/>
    <property type="evidence" value="ECO:0007669"/>
    <property type="project" value="InterPro"/>
</dbReference>
<feature type="compositionally biased region" description="Basic and acidic residues" evidence="6">
    <location>
        <begin position="172"/>
        <end position="181"/>
    </location>
</feature>
<sequence>MSGVHVRAALSRLADRYLQNSESPSEPYTIETIIGFFEGIINSIPSDSPVYGIEDILYQIFSKLSNNNADGILYSRLSNLVSRLRTQEVLQNKASILQVLYSLSSLSETISELASSHPMNSLSEVQALPSLGPERTFSETTEARNTSKSIPVSERNSVYEWSSFSQKQPTPAEEKASHTEEISNSENYLKSATLFILQGVSTDLVSFHDGSADLSQQIPSHHILQIRSLCEIGLLYRQLKRFADYDGFQTSPSTLRLSESSSEEQTLALQSFRAFVSKELTQYLSLIASLESQLRTDNSTRSQTVSIRRCIVWTNKPRLKFRILSSIVDSYIKEKNKKKLIHIVARYSFHGDPIIHDLSKRVLMEITQPLHEMIENWVYKGELIDPFREFFVIESDDISHTHDRQGTGRIVWKGKYHLEKELIPSFLSSPLVEKIFLIGKCLNFARYGCDDSEWTQEHYSKFAKKLSYTDFQSLKLTIDMAYTQSTRHLVQLMEEKFHLSEHLNAIKKYILLGQGDFVTYLMESLGDSLEQPANTLFRHNLTTCLESAIRSSNASYEQGYVLKRLDARLLELSHGEVGWDVFTLEYKVDSPINVIITPYCSRQYLKMFNFLWRLKRIEFALSHSWRRSTLGARNIIRELDFVQPEWHFVSIHLAEMIHFICQLQYYILFEVIEISWEKLKEEMSKPNATLDTYIEAHHHYVTSITHKGLLGSARSRTEDSFLHQLHEILKTILSFHNTIEVLHSFSVSLYSRLKVNALISTESLEEEYVPIQEKLQHCSEEFQLRLKHFLYGLATQKDSEMRFLSVRLNFNEFYALQQKRI</sequence>
<dbReference type="Proteomes" id="UP001212411">
    <property type="component" value="Chromosome 1"/>
</dbReference>
<dbReference type="GO" id="GO:0005874">
    <property type="term" value="C:microtubule"/>
    <property type="evidence" value="ECO:0007669"/>
    <property type="project" value="UniProtKB-KW"/>
</dbReference>
<evidence type="ECO:0000313" key="10">
    <source>
        <dbReference type="Proteomes" id="UP001212411"/>
    </source>
</evidence>
<evidence type="ECO:0000256" key="6">
    <source>
        <dbReference type="SAM" id="MobiDB-lite"/>
    </source>
</evidence>
<dbReference type="Pfam" id="PF17681">
    <property type="entry name" value="GCP_N_terminal"/>
    <property type="match status" value="1"/>
</dbReference>
<evidence type="ECO:0000256" key="1">
    <source>
        <dbReference type="ARBA" id="ARBA00004245"/>
    </source>
</evidence>
<dbReference type="InterPro" id="IPR040457">
    <property type="entry name" value="GCP_C"/>
</dbReference>
<dbReference type="GO" id="GO:0051011">
    <property type="term" value="F:microtubule minus-end binding"/>
    <property type="evidence" value="ECO:0007669"/>
    <property type="project" value="TreeGrafter"/>
</dbReference>
<feature type="domain" description="Gamma tubulin complex component protein N-terminal" evidence="8">
    <location>
        <begin position="193"/>
        <end position="496"/>
    </location>
</feature>
<dbReference type="GO" id="GO:0000930">
    <property type="term" value="C:gamma-tubulin complex"/>
    <property type="evidence" value="ECO:0007669"/>
    <property type="project" value="TreeGrafter"/>
</dbReference>
<dbReference type="GO" id="GO:0051225">
    <property type="term" value="P:spindle assembly"/>
    <property type="evidence" value="ECO:0007669"/>
    <property type="project" value="TreeGrafter"/>
</dbReference>
<keyword evidence="5" id="KW-0206">Cytoskeleton</keyword>
<reference evidence="9 10" key="1">
    <citation type="journal article" date="2023" name="G3 (Bethesda)">
        <title>A high-quality reference genome for the fission yeast Schizosaccharomyces osmophilus.</title>
        <authorList>
            <person name="Jia G.S."/>
            <person name="Zhang W.C."/>
            <person name="Liang Y."/>
            <person name="Liu X.H."/>
            <person name="Rhind N."/>
            <person name="Pidoux A."/>
            <person name="Brysch-Herzberg M."/>
            <person name="Du L.L."/>
        </authorList>
    </citation>
    <scope>NUCLEOTIDE SEQUENCE [LARGE SCALE GENOMIC DNA]</scope>
    <source>
        <strain evidence="9 10">CBS 15793</strain>
    </source>
</reference>
<gene>
    <name evidence="9" type="primary">alp6</name>
    <name evidence="9" type="ORF">SOMG_00172</name>
</gene>
<dbReference type="PANTHER" id="PTHR19302:SF14">
    <property type="entry name" value="GAMMA-TUBULIN COMPLEX COMPONENT 3"/>
    <property type="match status" value="1"/>
</dbReference>
<keyword evidence="3" id="KW-0963">Cytoplasm</keyword>
<dbReference type="AlphaFoldDB" id="A0AAE9WBH6"/>
<dbReference type="GO" id="GO:0051321">
    <property type="term" value="P:meiotic cell cycle"/>
    <property type="evidence" value="ECO:0007669"/>
    <property type="project" value="TreeGrafter"/>
</dbReference>
<dbReference type="KEGG" id="som:SOMG_00172"/>
<keyword evidence="4" id="KW-0493">Microtubule</keyword>
<dbReference type="GeneID" id="80873657"/>